<feature type="region of interest" description="Disordered" evidence="1">
    <location>
        <begin position="67"/>
        <end position="92"/>
    </location>
</feature>
<proteinExistence type="predicted"/>
<evidence type="ECO:0000313" key="3">
    <source>
        <dbReference type="Proteomes" id="UP000604825"/>
    </source>
</evidence>
<dbReference type="Proteomes" id="UP000604825">
    <property type="component" value="Unassembled WGS sequence"/>
</dbReference>
<name>A0A811SF00_9POAL</name>
<feature type="region of interest" description="Disordered" evidence="1">
    <location>
        <begin position="1"/>
        <end position="20"/>
    </location>
</feature>
<keyword evidence="3" id="KW-1185">Reference proteome</keyword>
<gene>
    <name evidence="2" type="ORF">NCGR_LOCUS63503</name>
</gene>
<protein>
    <submittedName>
        <fullName evidence="2">Uncharacterized protein</fullName>
    </submittedName>
</protein>
<dbReference type="AlphaFoldDB" id="A0A811SF00"/>
<organism evidence="2 3">
    <name type="scientific">Miscanthus lutarioriparius</name>
    <dbReference type="NCBI Taxonomy" id="422564"/>
    <lineage>
        <taxon>Eukaryota</taxon>
        <taxon>Viridiplantae</taxon>
        <taxon>Streptophyta</taxon>
        <taxon>Embryophyta</taxon>
        <taxon>Tracheophyta</taxon>
        <taxon>Spermatophyta</taxon>
        <taxon>Magnoliopsida</taxon>
        <taxon>Liliopsida</taxon>
        <taxon>Poales</taxon>
        <taxon>Poaceae</taxon>
        <taxon>PACMAD clade</taxon>
        <taxon>Panicoideae</taxon>
        <taxon>Andropogonodae</taxon>
        <taxon>Andropogoneae</taxon>
        <taxon>Saccharinae</taxon>
        <taxon>Miscanthus</taxon>
    </lineage>
</organism>
<accession>A0A811SF00</accession>
<evidence type="ECO:0000313" key="2">
    <source>
        <dbReference type="EMBL" id="CAD6339405.1"/>
    </source>
</evidence>
<dbReference type="EMBL" id="CAJGYO010000019">
    <property type="protein sequence ID" value="CAD6339405.1"/>
    <property type="molecule type" value="Genomic_DNA"/>
</dbReference>
<evidence type="ECO:0000256" key="1">
    <source>
        <dbReference type="SAM" id="MobiDB-lite"/>
    </source>
</evidence>
<sequence>MHELKTTTVELGKESNSSVMQRNGSACGYLRIRRRSVMNAEQDREEEPRLKLLHLDAEYVNGLGKTARQQRSSTAAATSSACQRDPNGTARGKARAKMAAYKGTGARTTGCFYRGKGVARTPQSAEDTSVAVDPEQVPLGFGWMWETTPMRGTSSSSIDGMGP</sequence>
<reference evidence="2" key="1">
    <citation type="submission" date="2020-10" db="EMBL/GenBank/DDBJ databases">
        <authorList>
            <person name="Han B."/>
            <person name="Lu T."/>
            <person name="Zhao Q."/>
            <person name="Huang X."/>
            <person name="Zhao Y."/>
        </authorList>
    </citation>
    <scope>NUCLEOTIDE SEQUENCE</scope>
</reference>
<comment type="caution">
    <text evidence="2">The sequence shown here is derived from an EMBL/GenBank/DDBJ whole genome shotgun (WGS) entry which is preliminary data.</text>
</comment>
<feature type="compositionally biased region" description="Low complexity" evidence="1">
    <location>
        <begin position="67"/>
        <end position="84"/>
    </location>
</feature>